<dbReference type="GO" id="GO:0005886">
    <property type="term" value="C:plasma membrane"/>
    <property type="evidence" value="ECO:0007669"/>
    <property type="project" value="UniProtKB-SubCell"/>
</dbReference>
<feature type="transmembrane region" description="Helical" evidence="8">
    <location>
        <begin position="181"/>
        <end position="198"/>
    </location>
</feature>
<keyword evidence="3" id="KW-1003">Cell membrane</keyword>
<keyword evidence="5 8" id="KW-0812">Transmembrane</keyword>
<dbReference type="PANTHER" id="PTHR32195:SF26">
    <property type="entry name" value="TRYPTOPHAN OR TYROSINE TRANSPORTER PROTEIN"/>
    <property type="match status" value="1"/>
</dbReference>
<dbReference type="Gene3D" id="1.20.1740.10">
    <property type="entry name" value="Amino acid/polyamine transporter I"/>
    <property type="match status" value="1"/>
</dbReference>
<keyword evidence="7 8" id="KW-0472">Membrane</keyword>
<dbReference type="InterPro" id="IPR018227">
    <property type="entry name" value="Amino_acid_transport_2"/>
</dbReference>
<organism evidence="9">
    <name type="scientific">Guillardia theta</name>
    <name type="common">Cryptophyte</name>
    <name type="synonym">Cryptomonas phi</name>
    <dbReference type="NCBI Taxonomy" id="55529"/>
    <lineage>
        <taxon>Eukaryota</taxon>
        <taxon>Cryptophyceae</taxon>
        <taxon>Pyrenomonadales</taxon>
        <taxon>Geminigeraceae</taxon>
        <taxon>Guillardia</taxon>
    </lineage>
</organism>
<evidence type="ECO:0000256" key="3">
    <source>
        <dbReference type="ARBA" id="ARBA00022475"/>
    </source>
</evidence>
<dbReference type="AlphaFoldDB" id="A0A7S4P2V5"/>
<feature type="transmembrane region" description="Helical" evidence="8">
    <location>
        <begin position="6"/>
        <end position="27"/>
    </location>
</feature>
<keyword evidence="6 8" id="KW-1133">Transmembrane helix</keyword>
<evidence type="ECO:0000256" key="4">
    <source>
        <dbReference type="ARBA" id="ARBA00022519"/>
    </source>
</evidence>
<feature type="transmembrane region" description="Helical" evidence="8">
    <location>
        <begin position="363"/>
        <end position="387"/>
    </location>
</feature>
<evidence type="ECO:0000256" key="2">
    <source>
        <dbReference type="ARBA" id="ARBA00022448"/>
    </source>
</evidence>
<keyword evidence="2" id="KW-0813">Transport</keyword>
<feature type="transmembrane region" description="Helical" evidence="8">
    <location>
        <begin position="491"/>
        <end position="513"/>
    </location>
</feature>
<protein>
    <recommendedName>
        <fullName evidence="10">Tyrosine-specific transport protein</fullName>
    </recommendedName>
</protein>
<dbReference type="GO" id="GO:0003333">
    <property type="term" value="P:amino acid transmembrane transport"/>
    <property type="evidence" value="ECO:0007669"/>
    <property type="project" value="InterPro"/>
</dbReference>
<feature type="transmembrane region" description="Helical" evidence="8">
    <location>
        <begin position="280"/>
        <end position="306"/>
    </location>
</feature>
<evidence type="ECO:0000256" key="5">
    <source>
        <dbReference type="ARBA" id="ARBA00022692"/>
    </source>
</evidence>
<feature type="transmembrane region" description="Helical" evidence="8">
    <location>
        <begin position="218"/>
        <end position="236"/>
    </location>
</feature>
<feature type="transmembrane region" description="Helical" evidence="8">
    <location>
        <begin position="318"/>
        <end position="343"/>
    </location>
</feature>
<evidence type="ECO:0000313" key="9">
    <source>
        <dbReference type="EMBL" id="CAE2321990.1"/>
    </source>
</evidence>
<gene>
    <name evidence="9" type="ORF">GTHE00462_LOCUS27879</name>
</gene>
<accession>A0A7S4P2V5</accession>
<dbReference type="Pfam" id="PF03222">
    <property type="entry name" value="Trp_Tyr_perm"/>
    <property type="match status" value="1"/>
</dbReference>
<feature type="transmembrane region" description="Helical" evidence="8">
    <location>
        <begin position="437"/>
        <end position="456"/>
    </location>
</feature>
<dbReference type="EMBL" id="HBKN01035728">
    <property type="protein sequence ID" value="CAE2321990.1"/>
    <property type="molecule type" value="Transcribed_RNA"/>
</dbReference>
<reference evidence="9" key="1">
    <citation type="submission" date="2021-01" db="EMBL/GenBank/DDBJ databases">
        <authorList>
            <person name="Corre E."/>
            <person name="Pelletier E."/>
            <person name="Niang G."/>
            <person name="Scheremetjew M."/>
            <person name="Finn R."/>
            <person name="Kale V."/>
            <person name="Holt S."/>
            <person name="Cochrane G."/>
            <person name="Meng A."/>
            <person name="Brown T."/>
            <person name="Cohen L."/>
        </authorList>
    </citation>
    <scope>NUCLEOTIDE SEQUENCE</scope>
    <source>
        <strain evidence="9">CCMP 2712</strain>
    </source>
</reference>
<evidence type="ECO:0000256" key="1">
    <source>
        <dbReference type="ARBA" id="ARBA00004429"/>
    </source>
</evidence>
<comment type="subcellular location">
    <subcellularLocation>
        <location evidence="1">Cell inner membrane</location>
        <topology evidence="1">Multi-pass membrane protein</topology>
    </subcellularLocation>
</comment>
<evidence type="ECO:0000256" key="6">
    <source>
        <dbReference type="ARBA" id="ARBA00022989"/>
    </source>
</evidence>
<dbReference type="PANTHER" id="PTHR32195">
    <property type="entry name" value="OS07G0662800 PROTEIN"/>
    <property type="match status" value="1"/>
</dbReference>
<feature type="transmembrane region" description="Helical" evidence="8">
    <location>
        <begin position="408"/>
        <end position="425"/>
    </location>
</feature>
<feature type="transmembrane region" description="Helical" evidence="8">
    <location>
        <begin position="123"/>
        <end position="148"/>
    </location>
</feature>
<name>A0A7S4P2V5_GUITH</name>
<feature type="transmembrane region" description="Helical" evidence="8">
    <location>
        <begin position="248"/>
        <end position="268"/>
    </location>
</feature>
<evidence type="ECO:0008006" key="10">
    <source>
        <dbReference type="Google" id="ProtNLM"/>
    </source>
</evidence>
<keyword evidence="4" id="KW-0997">Cell inner membrane</keyword>
<proteinExistence type="predicted"/>
<feature type="transmembrane region" description="Helical" evidence="8">
    <location>
        <begin position="98"/>
        <end position="117"/>
    </location>
</feature>
<sequence length="518" mass="55409">MPGSGFPLVCSFCFVGLCSAFHSPLLFPPGSLKIHAPHANLPWTRLPASRPRLNHQQHDQRWLPCRMKSELTESRDAVETDGKQVMVEASTETSAGSVMGGALLFAGTAIGAGMLALPAETAAAGYLPSQACLFGCWLFTYVSSLITLQATWIARQRKLDGDDCTGFLSVATELLGSRGRISILFLFWFLLTAIIVAYTSEGSRLLTLGASWLGFQGIPEYIGCSIFLLLFASISVAGTRIVDSINRWLCGGLIVSFVSLVNFGLPMIRAENLQHADWNAVWPYGISVGILSFGGQNVVPTILDYLGGDMKRARQAVLYGTLIPLAVYSVWEVVFLGIIPQGAAASKEDIVHALGPAAGNGVIQALVTAFSVFAITSSMAGASASFIDFWQDSISSISAGLSSSSRRLLAAALALSPPFFIALQFKGVFLRALENAGLIGGLSLYGIFPAFALLSYGSRKLQGEQLGDSWEAQLRKQTGGSLLDRIFLNRFALLAVVVGSSFLLLSELLRLLLASHLL</sequence>
<evidence type="ECO:0000256" key="8">
    <source>
        <dbReference type="SAM" id="Phobius"/>
    </source>
</evidence>
<evidence type="ECO:0000256" key="7">
    <source>
        <dbReference type="ARBA" id="ARBA00023136"/>
    </source>
</evidence>